<dbReference type="GeneID" id="93651309"/>
<accession>A0A8H8DCH8</accession>
<protein>
    <submittedName>
        <fullName evidence="1">Uncharacterized protein</fullName>
    </submittedName>
</protein>
<organism evidence="1 2">
    <name type="scientific">Candida metapsilosis</name>
    <dbReference type="NCBI Taxonomy" id="273372"/>
    <lineage>
        <taxon>Eukaryota</taxon>
        <taxon>Fungi</taxon>
        <taxon>Dikarya</taxon>
        <taxon>Ascomycota</taxon>
        <taxon>Saccharomycotina</taxon>
        <taxon>Pichiomycetes</taxon>
        <taxon>Debaryomycetaceae</taxon>
        <taxon>Candida/Lodderomyces clade</taxon>
        <taxon>Candida</taxon>
    </lineage>
</organism>
<keyword evidence="2" id="KW-1185">Reference proteome</keyword>
<dbReference type="OrthoDB" id="4023585at2759"/>
<evidence type="ECO:0000313" key="2">
    <source>
        <dbReference type="Proteomes" id="UP000669133"/>
    </source>
</evidence>
<dbReference type="AlphaFoldDB" id="A0A8H8DCH8"/>
<proteinExistence type="predicted"/>
<evidence type="ECO:0000313" key="1">
    <source>
        <dbReference type="EMBL" id="KAG5420799.1"/>
    </source>
</evidence>
<reference evidence="1 2" key="1">
    <citation type="submission" date="2020-12" db="EMBL/GenBank/DDBJ databases">
        <title>Effect of drift, selection, and recombination on the evolution of hybrid genomes in Candida yeast pathogens.</title>
        <authorList>
            <person name="Mixao V."/>
            <person name="Ksiezopolska E."/>
            <person name="Saus E."/>
            <person name="Boekhout T."/>
            <person name="Gacser A."/>
            <person name="Gabaldon T."/>
        </authorList>
    </citation>
    <scope>NUCLEOTIDE SEQUENCE [LARGE SCALE GENOMIC DNA]</scope>
    <source>
        <strain evidence="1 2">BP57</strain>
    </source>
</reference>
<dbReference type="Proteomes" id="UP000669133">
    <property type="component" value="Unassembled WGS sequence"/>
</dbReference>
<sequence>MFSRSFNRQAFLVSTQIRNYAAKQQAQSSIKQWATEHSPKFVTELKNQTTQAASTLNKKTGEILAEGIDVAQHMKHHSDAIRKVRIVERGYKNLKDKGEKVESEQCRPDDGL</sequence>
<comment type="caution">
    <text evidence="1">The sequence shown here is derived from an EMBL/GenBank/DDBJ whole genome shotgun (WGS) entry which is preliminary data.</text>
</comment>
<name>A0A8H8DCH8_9ASCO</name>
<dbReference type="RefSeq" id="XP_067549915.1">
    <property type="nucleotide sequence ID" value="XM_067691562.1"/>
</dbReference>
<dbReference type="EMBL" id="JAEOAQ010000002">
    <property type="protein sequence ID" value="KAG5420799.1"/>
    <property type="molecule type" value="Genomic_DNA"/>
</dbReference>
<gene>
    <name evidence="1" type="ORF">I9W82_002680</name>
</gene>